<keyword evidence="1" id="KW-0547">Nucleotide-binding</keyword>
<dbReference type="InterPro" id="IPR000719">
    <property type="entry name" value="Prot_kinase_dom"/>
</dbReference>
<dbReference type="SMART" id="SM00220">
    <property type="entry name" value="S_TKc"/>
    <property type="match status" value="2"/>
</dbReference>
<dbReference type="GO" id="GO:0005737">
    <property type="term" value="C:cytoplasm"/>
    <property type="evidence" value="ECO:0007669"/>
    <property type="project" value="TreeGrafter"/>
</dbReference>
<dbReference type="EMBL" id="CACVKT020005225">
    <property type="protein sequence ID" value="CAC5393865.1"/>
    <property type="molecule type" value="Genomic_DNA"/>
</dbReference>
<keyword evidence="2" id="KW-0067">ATP-binding</keyword>
<dbReference type="GO" id="GO:0004674">
    <property type="term" value="F:protein serine/threonine kinase activity"/>
    <property type="evidence" value="ECO:0007669"/>
    <property type="project" value="UniProtKB-EC"/>
</dbReference>
<dbReference type="PROSITE" id="PS50011">
    <property type="entry name" value="PROTEIN_KINASE_DOM"/>
    <property type="match status" value="2"/>
</dbReference>
<dbReference type="SUPFAM" id="SSF56112">
    <property type="entry name" value="Protein kinase-like (PK-like)"/>
    <property type="match status" value="2"/>
</dbReference>
<evidence type="ECO:0000313" key="5">
    <source>
        <dbReference type="Proteomes" id="UP000507470"/>
    </source>
</evidence>
<sequence length="464" mass="51372">MEFLMNSGLLNVVALTEEVFSASSEVFGKVAIKKVLKTSTEFEAFLSLKHENIVEAIEIIEAEEFAFVLMEFAEFGDVFEYIMKNGLMSVEATLSLFSQIVKAVEYCHSIGIAHNDIKLENVLLSNGCVKLADFGFAKSSVIVAESEEFCGTLPYAAPEVIMGMEHNTMKADMWSMGVMLYVMLFGAFPFSDSDATSMVQAQISNTLSFPENTNEMLKSLVSSMLEPFVEKRADASSVRLALTKYSVKLQLKKVLKTSTEFEAFLSLKHENIVEAIEIIEAEEFAFVLMEFAEFGDVFEYIMKNGLMSVEATLSLFSQIVKAVEYCHSIGIAHNDIKLENVLLSNGCVKLADFGFAKSSVIVAESEEFCGTLPYAAPEVIMGMEHNTMKADMWSMGVMLYVMLFGAFPFSDSDATSMVQAQISNTLSFPENTNEMLKSLVSSMLEPFVEKRADASSVRLALSQF</sequence>
<evidence type="ECO:0000313" key="4">
    <source>
        <dbReference type="EMBL" id="CAC5393865.1"/>
    </source>
</evidence>
<protein>
    <submittedName>
        <fullName evidence="4">TSSK</fullName>
        <ecNumber evidence="4">2.7.11.1</ecNumber>
    </submittedName>
</protein>
<organism evidence="4 5">
    <name type="scientific">Mytilus coruscus</name>
    <name type="common">Sea mussel</name>
    <dbReference type="NCBI Taxonomy" id="42192"/>
    <lineage>
        <taxon>Eukaryota</taxon>
        <taxon>Metazoa</taxon>
        <taxon>Spiralia</taxon>
        <taxon>Lophotrochozoa</taxon>
        <taxon>Mollusca</taxon>
        <taxon>Bivalvia</taxon>
        <taxon>Autobranchia</taxon>
        <taxon>Pteriomorphia</taxon>
        <taxon>Mytilida</taxon>
        <taxon>Mytiloidea</taxon>
        <taxon>Mytilidae</taxon>
        <taxon>Mytilinae</taxon>
        <taxon>Mytilus</taxon>
    </lineage>
</organism>
<dbReference type="Proteomes" id="UP000507470">
    <property type="component" value="Unassembled WGS sequence"/>
</dbReference>
<proteinExistence type="predicted"/>
<dbReference type="InterPro" id="IPR011009">
    <property type="entry name" value="Kinase-like_dom_sf"/>
</dbReference>
<dbReference type="InterPro" id="IPR008271">
    <property type="entry name" value="Ser/Thr_kinase_AS"/>
</dbReference>
<gene>
    <name evidence="4" type="ORF">MCOR_28679</name>
</gene>
<dbReference type="OrthoDB" id="193931at2759"/>
<dbReference type="Gene3D" id="1.10.510.10">
    <property type="entry name" value="Transferase(Phosphotransferase) domain 1"/>
    <property type="match status" value="2"/>
</dbReference>
<keyword evidence="5" id="KW-1185">Reference proteome</keyword>
<evidence type="ECO:0000259" key="3">
    <source>
        <dbReference type="PROSITE" id="PS50011"/>
    </source>
</evidence>
<dbReference type="PANTHER" id="PTHR24346:SF30">
    <property type="entry name" value="MATERNAL EMBRYONIC LEUCINE ZIPPER KINASE"/>
    <property type="match status" value="1"/>
</dbReference>
<dbReference type="Pfam" id="PF00069">
    <property type="entry name" value="Pkinase"/>
    <property type="match status" value="2"/>
</dbReference>
<dbReference type="PROSITE" id="PS00108">
    <property type="entry name" value="PROTEIN_KINASE_ST"/>
    <property type="match status" value="2"/>
</dbReference>
<reference evidence="4 5" key="1">
    <citation type="submission" date="2020-06" db="EMBL/GenBank/DDBJ databases">
        <authorList>
            <person name="Li R."/>
            <person name="Bekaert M."/>
        </authorList>
    </citation>
    <scope>NUCLEOTIDE SEQUENCE [LARGE SCALE GENOMIC DNA]</scope>
    <source>
        <strain evidence="5">wild</strain>
    </source>
</reference>
<dbReference type="PANTHER" id="PTHR24346">
    <property type="entry name" value="MAP/MICROTUBULE AFFINITY-REGULATING KINASE"/>
    <property type="match status" value="1"/>
</dbReference>
<evidence type="ECO:0000256" key="2">
    <source>
        <dbReference type="ARBA" id="ARBA00022840"/>
    </source>
</evidence>
<dbReference type="EC" id="2.7.11.1" evidence="4"/>
<accession>A0A6J8CBT4</accession>
<feature type="domain" description="Protein kinase" evidence="3">
    <location>
        <begin position="236"/>
        <end position="464"/>
    </location>
</feature>
<dbReference type="GO" id="GO:0035556">
    <property type="term" value="P:intracellular signal transduction"/>
    <property type="evidence" value="ECO:0007669"/>
    <property type="project" value="TreeGrafter"/>
</dbReference>
<feature type="domain" description="Protein kinase" evidence="3">
    <location>
        <begin position="1"/>
        <end position="246"/>
    </location>
</feature>
<name>A0A6J8CBT4_MYTCO</name>
<keyword evidence="4" id="KW-0808">Transferase</keyword>
<dbReference type="AlphaFoldDB" id="A0A6J8CBT4"/>
<evidence type="ECO:0000256" key="1">
    <source>
        <dbReference type="ARBA" id="ARBA00022741"/>
    </source>
</evidence>
<dbReference type="FunFam" id="1.10.510.10:FF:000571">
    <property type="entry name" value="Maternal embryonic leucine zipper kinase"/>
    <property type="match status" value="2"/>
</dbReference>
<dbReference type="GO" id="GO:0005524">
    <property type="term" value="F:ATP binding"/>
    <property type="evidence" value="ECO:0007669"/>
    <property type="project" value="UniProtKB-KW"/>
</dbReference>